<proteinExistence type="predicted"/>
<dbReference type="Pfam" id="PF03484">
    <property type="entry name" value="B5"/>
    <property type="match status" value="1"/>
</dbReference>
<comment type="cofactor">
    <cofactor evidence="1">
        <name>Mg(2+)</name>
        <dbReference type="ChEBI" id="CHEBI:18420"/>
    </cofactor>
</comment>
<evidence type="ECO:0000259" key="11">
    <source>
        <dbReference type="PROSITE" id="PS51447"/>
    </source>
</evidence>
<dbReference type="GO" id="GO:0003723">
    <property type="term" value="F:RNA binding"/>
    <property type="evidence" value="ECO:0007669"/>
    <property type="project" value="InterPro"/>
</dbReference>
<keyword evidence="13" id="KW-0150">Chloroplast</keyword>
<name>A0A1Z1MSY1_9FLOR</name>
<feature type="coiled-coil region" evidence="10">
    <location>
        <begin position="392"/>
        <end position="426"/>
    </location>
</feature>
<evidence type="ECO:0000256" key="2">
    <source>
        <dbReference type="ARBA" id="ARBA00012814"/>
    </source>
</evidence>
<gene>
    <name evidence="13" type="primary">syfB</name>
</gene>
<dbReference type="GO" id="GO:0009328">
    <property type="term" value="C:phenylalanine-tRNA ligase complex"/>
    <property type="evidence" value="ECO:0007669"/>
    <property type="project" value="TreeGrafter"/>
</dbReference>
<evidence type="ECO:0000256" key="8">
    <source>
        <dbReference type="ARBA" id="ARBA00022917"/>
    </source>
</evidence>
<dbReference type="InterPro" id="IPR036690">
    <property type="entry name" value="Fdx_antiC-bd_sf"/>
</dbReference>
<reference evidence="13" key="1">
    <citation type="journal article" date="2017" name="J. Phycol.">
        <title>Analysis of chloroplast genomes and a supermatrix inform reclassification of the Rhodomelaceae (Rhodophyta).</title>
        <authorList>
            <person name="Diaz-Tapia P."/>
            <person name="Maggs C.A."/>
            <person name="West J.A."/>
            <person name="Verbruggen H."/>
        </authorList>
    </citation>
    <scope>NUCLEOTIDE SEQUENCE</scope>
    <source>
        <strain evidence="13">PD1725</strain>
    </source>
</reference>
<keyword evidence="4" id="KW-0479">Metal-binding</keyword>
<dbReference type="Gene3D" id="3.30.56.10">
    <property type="match status" value="2"/>
</dbReference>
<keyword evidence="13" id="KW-0934">Plastid</keyword>
<dbReference type="InterPro" id="IPR005121">
    <property type="entry name" value="Fdx_antiC-bd"/>
</dbReference>
<keyword evidence="6" id="KW-0067">ATP-binding</keyword>
<dbReference type="PANTHER" id="PTHR10947:SF0">
    <property type="entry name" value="PHENYLALANINE--TRNA LIGASE BETA SUBUNIT"/>
    <property type="match status" value="1"/>
</dbReference>
<organism evidence="13">
    <name type="scientific">Dictyomenia sonderi</name>
    <dbReference type="NCBI Taxonomy" id="2007178"/>
    <lineage>
        <taxon>Eukaryota</taxon>
        <taxon>Rhodophyta</taxon>
        <taxon>Florideophyceae</taxon>
        <taxon>Rhodymeniophycidae</taxon>
        <taxon>Ceramiales</taxon>
        <taxon>Rhodomelaceae</taxon>
        <taxon>Pterosiphonieae</taxon>
        <taxon>Dictyomenia</taxon>
    </lineage>
</organism>
<dbReference type="SUPFAM" id="SSF55681">
    <property type="entry name" value="Class II aaRS and biotin synthetases"/>
    <property type="match status" value="1"/>
</dbReference>
<keyword evidence="10" id="KW-0175">Coiled coil</keyword>
<sequence length="662" mass="78419">MKFSLQLINNFINLDQIQFNKFEENLTLSGLEIDNIEKINKYKDKIIDINITANREEISSSFSLARETSTIFNIPLKILPIKLNYKNSIQQNTNNLTNTNYNHIAYIRIITLEEICTNKTPDWLLNQLKIRNIKERKTLNNIQEYIKIKWGKTFYIINNKEINQQKNIIKDLNLIKLFHAKEIQLIINNIDSKSKVLIFTTIHKPENNKCLNNEYDEFYENAFIDSMKLITTCTGGKIGKYKEIHQKIFIKNNTIEISKKNINKSLGYIKGKKLKFINTHKIKNILQQLKLSPKYCKTDKLFKLTIPNYRANDLTREIDIIEEIGKIYKFQNFFNKIKDNNLQGYQSINFTKVKQIRNILNTLGLHEVINCCITKNIKNDLNNPQIHNPITYEQQELRTNILESLIHNYENNIKNLKNNIEIFEIGKVFNINKKSKQFYKEKRHLGILIYNKNYIRNNWSNAPTHLNLFHFKNIIETFLETINSKAILTNNETKNINFANHLFKNHKKIEIYDPKRRKVIGVLGELNNNFIEQINNKKEKIYILEINLHQLIETTKSNNHLEYISQKYSNYPSVTRDVSIKLGKYINLEKVKHTIVNENNELIESVEILNEYNNEQINTTRYISLRITYRSKTKTLNSEDIRYIDNNLNNQLNQLRQSSNNM</sequence>
<dbReference type="SUPFAM" id="SSF54991">
    <property type="entry name" value="Anticodon-binding domain of PheRS"/>
    <property type="match status" value="1"/>
</dbReference>
<protein>
    <recommendedName>
        <fullName evidence="2">phenylalanine--tRNA ligase</fullName>
        <ecNumber evidence="2">6.1.1.20</ecNumber>
    </recommendedName>
</protein>
<evidence type="ECO:0000259" key="12">
    <source>
        <dbReference type="PROSITE" id="PS51483"/>
    </source>
</evidence>
<dbReference type="SMART" id="SM00896">
    <property type="entry name" value="FDX-ACB"/>
    <property type="match status" value="1"/>
</dbReference>
<evidence type="ECO:0000256" key="1">
    <source>
        <dbReference type="ARBA" id="ARBA00001946"/>
    </source>
</evidence>
<dbReference type="GO" id="GO:0000287">
    <property type="term" value="F:magnesium ion binding"/>
    <property type="evidence" value="ECO:0007669"/>
    <property type="project" value="InterPro"/>
</dbReference>
<dbReference type="GO" id="GO:0005524">
    <property type="term" value="F:ATP binding"/>
    <property type="evidence" value="ECO:0007669"/>
    <property type="project" value="UniProtKB-KW"/>
</dbReference>
<dbReference type="SUPFAM" id="SSF46955">
    <property type="entry name" value="Putative DNA-binding domain"/>
    <property type="match status" value="2"/>
</dbReference>
<dbReference type="AlphaFoldDB" id="A0A1Z1MSY1"/>
<evidence type="ECO:0000256" key="9">
    <source>
        <dbReference type="ARBA" id="ARBA00023146"/>
    </source>
</evidence>
<dbReference type="GeneID" id="33349392"/>
<dbReference type="Gene3D" id="3.30.70.380">
    <property type="entry name" value="Ferrodoxin-fold anticodon-binding domain"/>
    <property type="match status" value="1"/>
</dbReference>
<dbReference type="PROSITE" id="PS51483">
    <property type="entry name" value="B5"/>
    <property type="match status" value="1"/>
</dbReference>
<dbReference type="InterPro" id="IPR045864">
    <property type="entry name" value="aa-tRNA-synth_II/BPL/LPL"/>
</dbReference>
<evidence type="ECO:0000256" key="7">
    <source>
        <dbReference type="ARBA" id="ARBA00022842"/>
    </source>
</evidence>
<keyword evidence="3 13" id="KW-0436">Ligase</keyword>
<evidence type="ECO:0000256" key="6">
    <source>
        <dbReference type="ARBA" id="ARBA00022840"/>
    </source>
</evidence>
<dbReference type="SMART" id="SM00874">
    <property type="entry name" value="B5"/>
    <property type="match status" value="1"/>
</dbReference>
<evidence type="ECO:0000256" key="4">
    <source>
        <dbReference type="ARBA" id="ARBA00022723"/>
    </source>
</evidence>
<dbReference type="GO" id="GO:0004826">
    <property type="term" value="F:phenylalanine-tRNA ligase activity"/>
    <property type="evidence" value="ECO:0007669"/>
    <property type="project" value="UniProtKB-EC"/>
</dbReference>
<accession>A0A1Z1MSY1</accession>
<keyword evidence="8" id="KW-0648">Protein biosynthesis</keyword>
<dbReference type="EC" id="6.1.1.20" evidence="2"/>
<feature type="domain" description="B5" evidence="12">
    <location>
        <begin position="250"/>
        <end position="335"/>
    </location>
</feature>
<dbReference type="InterPro" id="IPR041616">
    <property type="entry name" value="PheRS_beta_core"/>
</dbReference>
<geneLocation type="chloroplast" evidence="13"/>
<evidence type="ECO:0000256" key="5">
    <source>
        <dbReference type="ARBA" id="ARBA00022741"/>
    </source>
</evidence>
<dbReference type="InterPro" id="IPR045060">
    <property type="entry name" value="Phe-tRNA-ligase_IIc_bsu"/>
</dbReference>
<dbReference type="Gene3D" id="3.30.930.10">
    <property type="entry name" value="Bira Bifunctional Protein, Domain 2"/>
    <property type="match status" value="1"/>
</dbReference>
<dbReference type="Pfam" id="PF17759">
    <property type="entry name" value="tRNA_synthFbeta"/>
    <property type="match status" value="1"/>
</dbReference>
<dbReference type="PANTHER" id="PTHR10947">
    <property type="entry name" value="PHENYLALANYL-TRNA SYNTHETASE BETA CHAIN AND LEUCINE-RICH REPEAT-CONTAINING PROTEIN 47"/>
    <property type="match status" value="1"/>
</dbReference>
<evidence type="ECO:0000256" key="10">
    <source>
        <dbReference type="SAM" id="Coils"/>
    </source>
</evidence>
<dbReference type="RefSeq" id="YP_009399601.1">
    <property type="nucleotide sequence ID" value="NC_035297.1"/>
</dbReference>
<dbReference type="InterPro" id="IPR005147">
    <property type="entry name" value="tRNA_synthase_B5-dom"/>
</dbReference>
<dbReference type="InterPro" id="IPR009061">
    <property type="entry name" value="DNA-bd_dom_put_sf"/>
</dbReference>
<evidence type="ECO:0000313" key="13">
    <source>
        <dbReference type="EMBL" id="ARW69207.1"/>
    </source>
</evidence>
<dbReference type="GO" id="GO:0006432">
    <property type="term" value="P:phenylalanyl-tRNA aminoacylation"/>
    <property type="evidence" value="ECO:0007669"/>
    <property type="project" value="InterPro"/>
</dbReference>
<keyword evidence="9" id="KW-0030">Aminoacyl-tRNA synthetase</keyword>
<dbReference type="PROSITE" id="PS51447">
    <property type="entry name" value="FDX_ACB"/>
    <property type="match status" value="1"/>
</dbReference>
<feature type="domain" description="FDX-ACB" evidence="11">
    <location>
        <begin position="569"/>
        <end position="662"/>
    </location>
</feature>
<dbReference type="Pfam" id="PF03147">
    <property type="entry name" value="FDX-ACB"/>
    <property type="match status" value="1"/>
</dbReference>
<evidence type="ECO:0000256" key="3">
    <source>
        <dbReference type="ARBA" id="ARBA00022598"/>
    </source>
</evidence>
<dbReference type="EMBL" id="MF101455">
    <property type="protein sequence ID" value="ARW69207.1"/>
    <property type="molecule type" value="Genomic_DNA"/>
</dbReference>
<keyword evidence="7" id="KW-0460">Magnesium</keyword>
<keyword evidence="5" id="KW-0547">Nucleotide-binding</keyword>